<feature type="transmembrane region" description="Helical" evidence="10">
    <location>
        <begin position="315"/>
        <end position="333"/>
    </location>
</feature>
<keyword evidence="12" id="KW-1185">Reference proteome</keyword>
<keyword evidence="7" id="KW-0539">Nucleus</keyword>
<protein>
    <recommendedName>
        <fullName evidence="3">Mediator of RNA polymerase II transcription subunit 31</fullName>
    </recommendedName>
    <alternativeName>
        <fullName evidence="8">Mediator complex subunit 31</fullName>
    </alternativeName>
</protein>
<keyword evidence="10" id="KW-0472">Membrane</keyword>
<dbReference type="Proteomes" id="UP001287286">
    <property type="component" value="Unassembled WGS sequence"/>
</dbReference>
<evidence type="ECO:0000256" key="9">
    <source>
        <dbReference type="SAM" id="MobiDB-lite"/>
    </source>
</evidence>
<feature type="region of interest" description="Disordered" evidence="9">
    <location>
        <begin position="382"/>
        <end position="401"/>
    </location>
</feature>
<evidence type="ECO:0000256" key="3">
    <source>
        <dbReference type="ARBA" id="ARBA00019660"/>
    </source>
</evidence>
<keyword evidence="4" id="KW-0805">Transcription regulation</keyword>
<evidence type="ECO:0000256" key="1">
    <source>
        <dbReference type="ARBA" id="ARBA00004123"/>
    </source>
</evidence>
<dbReference type="InterPro" id="IPR008831">
    <property type="entry name" value="Mediator_Med31"/>
</dbReference>
<evidence type="ECO:0000256" key="8">
    <source>
        <dbReference type="ARBA" id="ARBA00031978"/>
    </source>
</evidence>
<evidence type="ECO:0000256" key="6">
    <source>
        <dbReference type="ARBA" id="ARBA00023163"/>
    </source>
</evidence>
<feature type="region of interest" description="Disordered" evidence="9">
    <location>
        <begin position="341"/>
        <end position="365"/>
    </location>
</feature>
<feature type="region of interest" description="Disordered" evidence="9">
    <location>
        <begin position="70"/>
        <end position="110"/>
    </location>
</feature>
<sequence>MVLAGAAVTAEVGGVKIMAAACRPAPTFTPVVVVVESGAPPQDIAIPRWLVRNAAPSNLALSRLGINLTSTTTRHPTAPTRDPRSNMASQDVSMDSPPPAPPAKDGSEEPMYGGYSRFEIELEFVQSLANPFYLNHLASQKLLSQPAFVAYLAYLRYWSRPPYLQYLTHPGPTLRHLELLQQERFRQDIMSPDLVARLVDEEMRASVQWHREAQNCCSVLAPAVAARHALVEARHGLVGTADLDLEEGGLVAVAAVVGALHAALLRIVPGARPAEDVLLLLALVDAPREDGLRDAVLEGARPALESVEARVGARAPVVVCVVVVFVVLAVVVLQAPSRGGVQLPGHPGPATTYHHQRPSTSGSPQLQVAWGPYPRPALHLSPTYLGPPQAAEPASGAQGPDSAVEVTSVAGAWGTVPSIPRPPPPYSHLTDVNAAHFAFQHPVPHLQPTAAAPPPGTHKLLILVRVAPAIAAAAAAPTITSPPVIPTTTTTT</sequence>
<feature type="compositionally biased region" description="Low complexity" evidence="9">
    <location>
        <begin position="70"/>
        <end position="80"/>
    </location>
</feature>
<dbReference type="Pfam" id="PF05669">
    <property type="entry name" value="Med31"/>
    <property type="match status" value="1"/>
</dbReference>
<reference evidence="11 12" key="1">
    <citation type="journal article" date="2024" name="Microbiol. Resour. Announc.">
        <title>Genome annotations for the ascomycete fungi Trichoderma harzianum, Trichoderma aggressivum, and Purpureocillium lilacinum.</title>
        <authorList>
            <person name="Beijen E.P.W."/>
            <person name="Ohm R.A."/>
        </authorList>
    </citation>
    <scope>NUCLEOTIDE SEQUENCE [LARGE SCALE GENOMIC DNA]</scope>
    <source>
        <strain evidence="11 12">CBS 150709</strain>
    </source>
</reference>
<evidence type="ECO:0000256" key="7">
    <source>
        <dbReference type="ARBA" id="ARBA00023242"/>
    </source>
</evidence>
<evidence type="ECO:0000313" key="11">
    <source>
        <dbReference type="EMBL" id="KAK4084961.1"/>
    </source>
</evidence>
<comment type="similarity">
    <text evidence="2">Belongs to the Mediator complex subunit 31 family.</text>
</comment>
<gene>
    <name evidence="11" type="ORF">Purlil1_9996</name>
</gene>
<evidence type="ECO:0000256" key="10">
    <source>
        <dbReference type="SAM" id="Phobius"/>
    </source>
</evidence>
<proteinExistence type="inferred from homology"/>
<accession>A0ABR0BP30</accession>
<comment type="caution">
    <text evidence="11">The sequence shown here is derived from an EMBL/GenBank/DDBJ whole genome shotgun (WGS) entry which is preliminary data.</text>
</comment>
<keyword evidence="5" id="KW-0010">Activator</keyword>
<evidence type="ECO:0000256" key="5">
    <source>
        <dbReference type="ARBA" id="ARBA00023159"/>
    </source>
</evidence>
<dbReference type="Gene3D" id="1.10.10.1340">
    <property type="entry name" value="Mediator of RNA polymerase II, submodule Med31 (Soh1)"/>
    <property type="match status" value="1"/>
</dbReference>
<name>A0ABR0BP30_PURLI</name>
<keyword evidence="10" id="KW-0812">Transmembrane</keyword>
<keyword evidence="10" id="KW-1133">Transmembrane helix</keyword>
<comment type="subcellular location">
    <subcellularLocation>
        <location evidence="1">Nucleus</location>
    </subcellularLocation>
</comment>
<keyword evidence="6" id="KW-0804">Transcription</keyword>
<dbReference type="PANTHER" id="PTHR13186">
    <property type="entry name" value="MEDIATOR OF RNA POLYMERASE II TRANSCRIPTION SUBUNIT 31"/>
    <property type="match status" value="1"/>
</dbReference>
<evidence type="ECO:0000313" key="12">
    <source>
        <dbReference type="Proteomes" id="UP001287286"/>
    </source>
</evidence>
<evidence type="ECO:0000256" key="2">
    <source>
        <dbReference type="ARBA" id="ARBA00006378"/>
    </source>
</evidence>
<dbReference type="InterPro" id="IPR038089">
    <property type="entry name" value="Med31_sf"/>
</dbReference>
<organism evidence="11 12">
    <name type="scientific">Purpureocillium lilacinum</name>
    <name type="common">Paecilomyces lilacinus</name>
    <dbReference type="NCBI Taxonomy" id="33203"/>
    <lineage>
        <taxon>Eukaryota</taxon>
        <taxon>Fungi</taxon>
        <taxon>Dikarya</taxon>
        <taxon>Ascomycota</taxon>
        <taxon>Pezizomycotina</taxon>
        <taxon>Sordariomycetes</taxon>
        <taxon>Hypocreomycetidae</taxon>
        <taxon>Hypocreales</taxon>
        <taxon>Ophiocordycipitaceae</taxon>
        <taxon>Purpureocillium</taxon>
    </lineage>
</organism>
<evidence type="ECO:0000256" key="4">
    <source>
        <dbReference type="ARBA" id="ARBA00023015"/>
    </source>
</evidence>
<dbReference type="EMBL" id="JAWRVI010000048">
    <property type="protein sequence ID" value="KAK4084961.1"/>
    <property type="molecule type" value="Genomic_DNA"/>
</dbReference>